<dbReference type="Proteomes" id="UP001501725">
    <property type="component" value="Unassembled WGS sequence"/>
</dbReference>
<evidence type="ECO:0000313" key="2">
    <source>
        <dbReference type="Proteomes" id="UP001501725"/>
    </source>
</evidence>
<sequence>MNHEITLDEAIDLTKRFRTLRPTVLNPLYEAIDILPTCETFDREAVQALLNANPDCASFRIYYGMTDDLKVHAVLVAADANGADLLPAPGNENVILEGSQRCPNTCPPASSLNS</sequence>
<comment type="caution">
    <text evidence="1">The sequence shown here is derived from an EMBL/GenBank/DDBJ whole genome shotgun (WGS) entry which is preliminary data.</text>
</comment>
<evidence type="ECO:0000313" key="1">
    <source>
        <dbReference type="EMBL" id="GAA4337836.1"/>
    </source>
</evidence>
<proteinExistence type="predicted"/>
<keyword evidence="2" id="KW-1185">Reference proteome</keyword>
<name>A0ABP8HDF2_9BACT</name>
<protein>
    <submittedName>
        <fullName evidence="1">Uncharacterized protein</fullName>
    </submittedName>
</protein>
<accession>A0ABP8HDF2</accession>
<dbReference type="RefSeq" id="WP_345256970.1">
    <property type="nucleotide sequence ID" value="NZ_BAABGY010000011.1"/>
</dbReference>
<organism evidence="1 2">
    <name type="scientific">Flaviaesturariibacter amylovorans</name>
    <dbReference type="NCBI Taxonomy" id="1084520"/>
    <lineage>
        <taxon>Bacteria</taxon>
        <taxon>Pseudomonadati</taxon>
        <taxon>Bacteroidota</taxon>
        <taxon>Chitinophagia</taxon>
        <taxon>Chitinophagales</taxon>
        <taxon>Chitinophagaceae</taxon>
        <taxon>Flaviaestuariibacter</taxon>
    </lineage>
</organism>
<gene>
    <name evidence="1" type="ORF">GCM10023184_33860</name>
</gene>
<dbReference type="EMBL" id="BAABGY010000011">
    <property type="protein sequence ID" value="GAA4337836.1"/>
    <property type="molecule type" value="Genomic_DNA"/>
</dbReference>
<reference evidence="2" key="1">
    <citation type="journal article" date="2019" name="Int. J. Syst. Evol. Microbiol.">
        <title>The Global Catalogue of Microorganisms (GCM) 10K type strain sequencing project: providing services to taxonomists for standard genome sequencing and annotation.</title>
        <authorList>
            <consortium name="The Broad Institute Genomics Platform"/>
            <consortium name="The Broad Institute Genome Sequencing Center for Infectious Disease"/>
            <person name="Wu L."/>
            <person name="Ma J."/>
        </authorList>
    </citation>
    <scope>NUCLEOTIDE SEQUENCE [LARGE SCALE GENOMIC DNA]</scope>
    <source>
        <strain evidence="2">JCM 17919</strain>
    </source>
</reference>